<dbReference type="Pfam" id="PF01738">
    <property type="entry name" value="DLH"/>
    <property type="match status" value="1"/>
</dbReference>
<dbReference type="InterPro" id="IPR051049">
    <property type="entry name" value="Dienelactone_hydrolase-like"/>
</dbReference>
<dbReference type="InterPro" id="IPR029058">
    <property type="entry name" value="AB_hydrolase_fold"/>
</dbReference>
<evidence type="ECO:0000313" key="2">
    <source>
        <dbReference type="EMBL" id="TRW43380.1"/>
    </source>
</evidence>
<proteinExistence type="predicted"/>
<sequence length="218" mass="23459">MPAHLWLPPSGHGPGVLVLQEIFGVSDYIQRRCADLAALGYVVLAPEIYWRIGTLRVDESREDFLEQALALVQRVDWDAALADSVTALATLRARPEVAGGVGVAGFCFGGGLAFHVAAAAEPDVLVSYYGSALPRLLDLAPRVTAPSLHHFGTDDAYIPMHQVEAIRDAVAGPEVEFHLHPGAGHAFDNPHPVFHHPQAATSAWATTTRFLADHLPVR</sequence>
<keyword evidence="2" id="KW-0378">Hydrolase</keyword>
<dbReference type="Gene3D" id="3.40.50.1820">
    <property type="entry name" value="alpha/beta hydrolase"/>
    <property type="match status" value="1"/>
</dbReference>
<dbReference type="AlphaFoldDB" id="A0A552WKS8"/>
<name>A0A552WKS8_9MICO</name>
<dbReference type="PANTHER" id="PTHR46623:SF6">
    <property type="entry name" value="ALPHA_BETA-HYDROLASES SUPERFAMILY PROTEIN"/>
    <property type="match status" value="1"/>
</dbReference>
<dbReference type="Proteomes" id="UP000318693">
    <property type="component" value="Unassembled WGS sequence"/>
</dbReference>
<dbReference type="InterPro" id="IPR002925">
    <property type="entry name" value="Dienelactn_hydro"/>
</dbReference>
<gene>
    <name evidence="2" type="ORF">FJ693_17885</name>
</gene>
<keyword evidence="3" id="KW-1185">Reference proteome</keyword>
<reference evidence="2 3" key="1">
    <citation type="submission" date="2019-07" db="EMBL/GenBank/DDBJ databases">
        <title>Georgenia wutianyii sp. nov. and Georgenia *** sp. nov. isolated from plateau pika (Ochotona curzoniae) in the Qinghai-Tibet plateau of China.</title>
        <authorList>
            <person name="Tian Z."/>
        </authorList>
    </citation>
    <scope>NUCLEOTIDE SEQUENCE [LARGE SCALE GENOMIC DNA]</scope>
    <source>
        <strain evidence="2 3">Z446</strain>
    </source>
</reference>
<dbReference type="EMBL" id="VJXR01000085">
    <property type="protein sequence ID" value="TRW43380.1"/>
    <property type="molecule type" value="Genomic_DNA"/>
</dbReference>
<evidence type="ECO:0000313" key="3">
    <source>
        <dbReference type="Proteomes" id="UP000318693"/>
    </source>
</evidence>
<dbReference type="SUPFAM" id="SSF53474">
    <property type="entry name" value="alpha/beta-Hydrolases"/>
    <property type="match status" value="1"/>
</dbReference>
<comment type="caution">
    <text evidence="2">The sequence shown here is derived from an EMBL/GenBank/DDBJ whole genome shotgun (WGS) entry which is preliminary data.</text>
</comment>
<accession>A0A552WKS8</accession>
<protein>
    <submittedName>
        <fullName evidence="2">Dienelactone hydrolase family protein</fullName>
    </submittedName>
</protein>
<organism evidence="2 3">
    <name type="scientific">Georgenia yuyongxinii</name>
    <dbReference type="NCBI Taxonomy" id="2589797"/>
    <lineage>
        <taxon>Bacteria</taxon>
        <taxon>Bacillati</taxon>
        <taxon>Actinomycetota</taxon>
        <taxon>Actinomycetes</taxon>
        <taxon>Micrococcales</taxon>
        <taxon>Bogoriellaceae</taxon>
        <taxon>Georgenia</taxon>
    </lineage>
</organism>
<dbReference type="PANTHER" id="PTHR46623">
    <property type="entry name" value="CARBOXYMETHYLENEBUTENOLIDASE-RELATED"/>
    <property type="match status" value="1"/>
</dbReference>
<dbReference type="GO" id="GO:0016787">
    <property type="term" value="F:hydrolase activity"/>
    <property type="evidence" value="ECO:0007669"/>
    <property type="project" value="UniProtKB-KW"/>
</dbReference>
<evidence type="ECO:0000259" key="1">
    <source>
        <dbReference type="Pfam" id="PF01738"/>
    </source>
</evidence>
<feature type="domain" description="Dienelactone hydrolase" evidence="1">
    <location>
        <begin position="3"/>
        <end position="214"/>
    </location>
</feature>